<keyword evidence="2 4" id="KW-0238">DNA-binding</keyword>
<evidence type="ECO:0000256" key="1">
    <source>
        <dbReference type="ARBA" id="ARBA00023015"/>
    </source>
</evidence>
<keyword evidence="3" id="KW-0804">Transcription</keyword>
<dbReference type="PROSITE" id="PS50977">
    <property type="entry name" value="HTH_TETR_2"/>
    <property type="match status" value="1"/>
</dbReference>
<evidence type="ECO:0000313" key="6">
    <source>
        <dbReference type="EMBL" id="MBJ8339366.1"/>
    </source>
</evidence>
<evidence type="ECO:0000256" key="4">
    <source>
        <dbReference type="PROSITE-ProRule" id="PRU00335"/>
    </source>
</evidence>
<dbReference type="PANTHER" id="PTHR47506">
    <property type="entry name" value="TRANSCRIPTIONAL REGULATORY PROTEIN"/>
    <property type="match status" value="1"/>
</dbReference>
<dbReference type="EMBL" id="JAEMNV010000003">
    <property type="protein sequence ID" value="MBJ8339366.1"/>
    <property type="molecule type" value="Genomic_DNA"/>
</dbReference>
<dbReference type="AlphaFoldDB" id="A0A934NQ47"/>
<dbReference type="SUPFAM" id="SSF48498">
    <property type="entry name" value="Tetracyclin repressor-like, C-terminal domain"/>
    <property type="match status" value="1"/>
</dbReference>
<dbReference type="GO" id="GO:0003677">
    <property type="term" value="F:DNA binding"/>
    <property type="evidence" value="ECO:0007669"/>
    <property type="project" value="UniProtKB-UniRule"/>
</dbReference>
<dbReference type="PANTHER" id="PTHR47506:SF3">
    <property type="entry name" value="HTH-TYPE TRANSCRIPTIONAL REGULATOR LMRA"/>
    <property type="match status" value="1"/>
</dbReference>
<feature type="domain" description="HTH tetR-type" evidence="5">
    <location>
        <begin position="1"/>
        <end position="55"/>
    </location>
</feature>
<dbReference type="Pfam" id="PF21993">
    <property type="entry name" value="TetR_C_13_2"/>
    <property type="match status" value="1"/>
</dbReference>
<reference evidence="6" key="1">
    <citation type="submission" date="2020-12" db="EMBL/GenBank/DDBJ databases">
        <title>Antrihabitans popcorni sp. nov. and Antrihabitans auranticaus sp. nov., isolated from a larva cave.</title>
        <authorList>
            <person name="Lee S.D."/>
            <person name="Kim I.S."/>
        </authorList>
    </citation>
    <scope>NUCLEOTIDE SEQUENCE</scope>
    <source>
        <strain evidence="6">YC3-6</strain>
    </source>
</reference>
<protein>
    <submittedName>
        <fullName evidence="6">TetR/AcrR family transcriptional regulator</fullName>
    </submittedName>
</protein>
<name>A0A934NQ47_9NOCA</name>
<keyword evidence="7" id="KW-1185">Reference proteome</keyword>
<dbReference type="Proteomes" id="UP000655868">
    <property type="component" value="Unassembled WGS sequence"/>
</dbReference>
<evidence type="ECO:0000256" key="2">
    <source>
        <dbReference type="ARBA" id="ARBA00023125"/>
    </source>
</evidence>
<dbReference type="Gene3D" id="1.10.357.10">
    <property type="entry name" value="Tetracycline Repressor, domain 2"/>
    <property type="match status" value="1"/>
</dbReference>
<organism evidence="6 7">
    <name type="scientific">Antrihabitans stalagmiti</name>
    <dbReference type="NCBI Taxonomy" id="2799499"/>
    <lineage>
        <taxon>Bacteria</taxon>
        <taxon>Bacillati</taxon>
        <taxon>Actinomycetota</taxon>
        <taxon>Actinomycetes</taxon>
        <taxon>Mycobacteriales</taxon>
        <taxon>Nocardiaceae</taxon>
        <taxon>Antrihabitans</taxon>
    </lineage>
</organism>
<evidence type="ECO:0000313" key="7">
    <source>
        <dbReference type="Proteomes" id="UP000655868"/>
    </source>
</evidence>
<dbReference type="InterPro" id="IPR054156">
    <property type="entry name" value="YxaF_TetR_C"/>
</dbReference>
<dbReference type="SUPFAM" id="SSF46689">
    <property type="entry name" value="Homeodomain-like"/>
    <property type="match status" value="1"/>
</dbReference>
<dbReference type="Pfam" id="PF00440">
    <property type="entry name" value="TetR_N"/>
    <property type="match status" value="1"/>
</dbReference>
<comment type="caution">
    <text evidence="6">The sequence shown here is derived from an EMBL/GenBank/DDBJ whole genome shotgun (WGS) entry which is preliminary data.</text>
</comment>
<sequence length="179" mass="18424">MLLSAVALFRRHGIDGTAIGEVIADADAPRGSIYHHFPGGKAQLAEEATRMAGAAVTAAVAHQLAADGPEATLTFLIDTFRKELLDSDFTSGCPIGAAALEGGGTPAARAAAGESFAMWESMVAAALWQRGLALERAEALATTVIAALEGAIMLSKAQRSTRALDRIEAGLPALVPDML</sequence>
<feature type="DNA-binding region" description="H-T-H motif" evidence="4">
    <location>
        <begin position="18"/>
        <end position="37"/>
    </location>
</feature>
<keyword evidence="1" id="KW-0805">Transcription regulation</keyword>
<proteinExistence type="predicted"/>
<evidence type="ECO:0000256" key="3">
    <source>
        <dbReference type="ARBA" id="ARBA00023163"/>
    </source>
</evidence>
<accession>A0A934NQ47</accession>
<dbReference type="InterPro" id="IPR036271">
    <property type="entry name" value="Tet_transcr_reg_TetR-rel_C_sf"/>
</dbReference>
<dbReference type="InterPro" id="IPR001647">
    <property type="entry name" value="HTH_TetR"/>
</dbReference>
<dbReference type="InterPro" id="IPR009057">
    <property type="entry name" value="Homeodomain-like_sf"/>
</dbReference>
<evidence type="ECO:0000259" key="5">
    <source>
        <dbReference type="PROSITE" id="PS50977"/>
    </source>
</evidence>
<gene>
    <name evidence="6" type="ORF">JGU71_10735</name>
</gene>